<dbReference type="PROSITE" id="PS50850">
    <property type="entry name" value="MFS"/>
    <property type="match status" value="1"/>
</dbReference>
<feature type="transmembrane region" description="Helical" evidence="8">
    <location>
        <begin position="318"/>
        <end position="336"/>
    </location>
</feature>
<evidence type="ECO:0000313" key="11">
    <source>
        <dbReference type="Proteomes" id="UP000176998"/>
    </source>
</evidence>
<dbReference type="AlphaFoldDB" id="A0A1G4BKT4"/>
<dbReference type="InterPro" id="IPR020846">
    <property type="entry name" value="MFS_dom"/>
</dbReference>
<dbReference type="Gene3D" id="1.20.1250.20">
    <property type="entry name" value="MFS general substrate transporter like domains"/>
    <property type="match status" value="1"/>
</dbReference>
<dbReference type="InterPro" id="IPR005828">
    <property type="entry name" value="MFS_sugar_transport-like"/>
</dbReference>
<evidence type="ECO:0000256" key="7">
    <source>
        <dbReference type="SAM" id="MobiDB-lite"/>
    </source>
</evidence>
<keyword evidence="5 8" id="KW-1133">Transmembrane helix</keyword>
<feature type="transmembrane region" description="Helical" evidence="8">
    <location>
        <begin position="412"/>
        <end position="433"/>
    </location>
</feature>
<dbReference type="GO" id="GO:0005351">
    <property type="term" value="F:carbohydrate:proton symporter activity"/>
    <property type="evidence" value="ECO:0007669"/>
    <property type="project" value="TreeGrafter"/>
</dbReference>
<organism evidence="10 11">
    <name type="scientific">Colletotrichum orchidophilum</name>
    <dbReference type="NCBI Taxonomy" id="1209926"/>
    <lineage>
        <taxon>Eukaryota</taxon>
        <taxon>Fungi</taxon>
        <taxon>Dikarya</taxon>
        <taxon>Ascomycota</taxon>
        <taxon>Pezizomycotina</taxon>
        <taxon>Sordariomycetes</taxon>
        <taxon>Hypocreomycetidae</taxon>
        <taxon>Glomerellales</taxon>
        <taxon>Glomerellaceae</taxon>
        <taxon>Colletotrichum</taxon>
    </lineage>
</organism>
<dbReference type="Pfam" id="PF00561">
    <property type="entry name" value="Abhydrolase_1"/>
    <property type="match status" value="1"/>
</dbReference>
<dbReference type="Pfam" id="PF00083">
    <property type="entry name" value="Sugar_tr"/>
    <property type="match status" value="1"/>
</dbReference>
<dbReference type="GeneID" id="34555791"/>
<evidence type="ECO:0000256" key="1">
    <source>
        <dbReference type="ARBA" id="ARBA00004141"/>
    </source>
</evidence>
<dbReference type="InterPro" id="IPR036259">
    <property type="entry name" value="MFS_trans_sf"/>
</dbReference>
<evidence type="ECO:0000256" key="3">
    <source>
        <dbReference type="ARBA" id="ARBA00022448"/>
    </source>
</evidence>
<comment type="similarity">
    <text evidence="2">Belongs to the major facilitator superfamily. Sugar transporter (TC 2.A.1.1) family.</text>
</comment>
<feature type="transmembrane region" description="Helical" evidence="8">
    <location>
        <begin position="379"/>
        <end position="400"/>
    </location>
</feature>
<comment type="subcellular location">
    <subcellularLocation>
        <location evidence="1">Membrane</location>
        <topology evidence="1">Multi-pass membrane protein</topology>
    </subcellularLocation>
</comment>
<dbReference type="RefSeq" id="XP_022479194.1">
    <property type="nucleotide sequence ID" value="XM_022614281.1"/>
</dbReference>
<feature type="domain" description="Major facilitator superfamily (MFS) profile" evidence="9">
    <location>
        <begin position="11"/>
        <end position="467"/>
    </location>
</feature>
<feature type="transmembrane region" description="Helical" evidence="8">
    <location>
        <begin position="348"/>
        <end position="367"/>
    </location>
</feature>
<protein>
    <recommendedName>
        <fullName evidence="9">Major facilitator superfamily (MFS) profile domain-containing protein</fullName>
    </recommendedName>
</protein>
<dbReference type="InterPro" id="IPR000073">
    <property type="entry name" value="AB_hydrolase_1"/>
</dbReference>
<evidence type="ECO:0000256" key="6">
    <source>
        <dbReference type="ARBA" id="ARBA00023136"/>
    </source>
</evidence>
<evidence type="ECO:0000313" key="10">
    <source>
        <dbReference type="EMBL" id="OHF02052.1"/>
    </source>
</evidence>
<evidence type="ECO:0000256" key="2">
    <source>
        <dbReference type="ARBA" id="ARBA00010992"/>
    </source>
</evidence>
<feature type="compositionally biased region" description="Basic and acidic residues" evidence="7">
    <location>
        <begin position="508"/>
        <end position="517"/>
    </location>
</feature>
<keyword evidence="3" id="KW-0813">Transport</keyword>
<gene>
    <name evidence="10" type="ORF">CORC01_02631</name>
</gene>
<name>A0A1G4BKT4_9PEZI</name>
<dbReference type="EMBL" id="MJBS01000015">
    <property type="protein sequence ID" value="OHF02052.1"/>
    <property type="molecule type" value="Genomic_DNA"/>
</dbReference>
<feature type="transmembrane region" description="Helical" evidence="8">
    <location>
        <begin position="276"/>
        <end position="298"/>
    </location>
</feature>
<proteinExistence type="inferred from homology"/>
<dbReference type="SUPFAM" id="SSF103473">
    <property type="entry name" value="MFS general substrate transporter"/>
    <property type="match status" value="1"/>
</dbReference>
<feature type="transmembrane region" description="Helical" evidence="8">
    <location>
        <begin position="63"/>
        <end position="81"/>
    </location>
</feature>
<feature type="transmembrane region" description="Helical" evidence="8">
    <location>
        <begin position="445"/>
        <end position="464"/>
    </location>
</feature>
<keyword evidence="4 8" id="KW-0812">Transmembrane</keyword>
<feature type="transmembrane region" description="Helical" evidence="8">
    <location>
        <begin position="93"/>
        <end position="114"/>
    </location>
</feature>
<dbReference type="OrthoDB" id="425534at2759"/>
<dbReference type="Pfam" id="PF08386">
    <property type="entry name" value="Abhydrolase_4"/>
    <property type="match status" value="1"/>
</dbReference>
<dbReference type="SUPFAM" id="SSF53474">
    <property type="entry name" value="alpha/beta-Hydrolases"/>
    <property type="match status" value="1"/>
</dbReference>
<dbReference type="GO" id="GO:0016020">
    <property type="term" value="C:membrane"/>
    <property type="evidence" value="ECO:0007669"/>
    <property type="project" value="UniProtKB-SubCell"/>
</dbReference>
<accession>A0A1G4BKT4</accession>
<dbReference type="PANTHER" id="PTHR48022">
    <property type="entry name" value="PLASTIDIC GLUCOSE TRANSPORTER 4"/>
    <property type="match status" value="1"/>
</dbReference>
<feature type="transmembrane region" description="Helical" evidence="8">
    <location>
        <begin position="182"/>
        <end position="203"/>
    </location>
</feature>
<feature type="transmembrane region" description="Helical" evidence="8">
    <location>
        <begin position="595"/>
        <end position="611"/>
    </location>
</feature>
<dbReference type="NCBIfam" id="TIGR00879">
    <property type="entry name" value="SP"/>
    <property type="match status" value="1"/>
</dbReference>
<evidence type="ECO:0000259" key="9">
    <source>
        <dbReference type="PROSITE" id="PS50850"/>
    </source>
</evidence>
<dbReference type="InterPro" id="IPR013595">
    <property type="entry name" value="Pept_S33_TAP-like_C"/>
</dbReference>
<evidence type="ECO:0000256" key="8">
    <source>
        <dbReference type="SAM" id="Phobius"/>
    </source>
</evidence>
<reference evidence="10 11" key="1">
    <citation type="submission" date="2016-09" db="EMBL/GenBank/DDBJ databases">
        <authorList>
            <person name="Capua I."/>
            <person name="De Benedictis P."/>
            <person name="Joannis T."/>
            <person name="Lombin L.H."/>
            <person name="Cattoli G."/>
        </authorList>
    </citation>
    <scope>NUCLEOTIDE SEQUENCE [LARGE SCALE GENOMIC DNA]</scope>
    <source>
        <strain evidence="10 11">IMI 309357</strain>
    </source>
</reference>
<comment type="caution">
    <text evidence="10">The sequence shown here is derived from an EMBL/GenBank/DDBJ whole genome shotgun (WGS) entry which is preliminary data.</text>
</comment>
<feature type="region of interest" description="Disordered" evidence="7">
    <location>
        <begin position="495"/>
        <end position="517"/>
    </location>
</feature>
<keyword evidence="6 8" id="KW-0472">Membrane</keyword>
<dbReference type="Proteomes" id="UP000176998">
    <property type="component" value="Unassembled WGS sequence"/>
</dbReference>
<sequence length="1250" mass="137932">MVQFNTYYLLTIIIISCGSIPKGYDEGGFSAATGLASFKDDFGLVSSLWKGNASGLADRKANISSFGVLGAAFGSIIALAVNDRLGRLRAWQLFIAVWMTGCLMQVFSSGILGLMLFARIWGGLGAGGLTVVAPLYLSEIAPARSRGMVVSIYMVVLLSFLTLGFFINYAANATLAATRMQYRLVIAIPLIPVGLAFIASFFLDDTPRWLASRDRGDEALAVLAKLRHADPSDHALATEYDEIHEQIRTRQQILADSSTWAIIKDIATIPTYRTRFLLGAVMQTVAQWSGGNGITYYIPEIFRYAGVVGDNTSLITSGAYGAVKLVFTMIFTWGLVDVFGRRRCFMTGLFLQCITHVYMAIYMAIWIDGTNKPASDAAIASVFIYAVGWSIGLCTVQYLYGTEIYPTRIRSVSYASNMALHWFFQFAVVRVTPNMFVSLNVWGAYVFWACVCGAGLVILGLWAPETKGIPMEKMEELFSGRWWMGWRASVDLASSETKPFGRGDSSGEESKEGAFTHDRKTDGNVVANVINVLGKFSFASSSSLYYKSFNASAWMCVCLNSFCTTKANMEKKQVAETRPPPSPPPPRRTGMRGRLMLAGAVLLVGLCNIYLRKNFRLEQIRRGDLASHPVPVRESPFGRFPLPKDPFRLIPCTNATIPPALDDAHPEKTWASSFDPDPSNWSWGNKTVSVDGDDGDPFSGRGIYLCGYLEVPLDYTNKSDDRIVRLAIIKYQVSGLARVGEPDNGTRNPPPGGRSERTIVLEPGGPGGSGTSYGWRVSEQVTKRLSDGKFDVLAWDPRGVNITRPSISCFPYDVDRDHWSMLTGQYLEVSANVTRQLEISDAMNDAIFQACWETHGDLGRFMGTAIVSRDLEEIRKALGEDELTGYLVSYGTGIGQTYANMFPDSVGRIILDGTEYVRDHRELGGFGWTALDNGTDAWYDGFLGECLNAGPDHCVLAKPDSSSSTEPIVLKDLDKRMMSLFTSLIDRPVVGYTKESGPSLVTYSVLVAAIYSALYNAQSWPALAQMLYELEQGNSTLAAAFLERQAWQYDPTLPATPNKRPSSSELTFIVICADSYDAPLPPGDGLAYWESLWINMTAQSWVAGNPRFSDVFPCQHFTKYWPEPADVYRGDLNHTLKNPILLIAETYDPATPLRNGRRLLDEMGRNARLIAHHGYGHSSRDTSDCTDSIAKRYILEGTLPEEAETACYANEKPYLYGVKEKGVRATGADGGWDPVGAWREHQREVAYLRL</sequence>
<feature type="transmembrane region" description="Helical" evidence="8">
    <location>
        <begin position="149"/>
        <end position="170"/>
    </location>
</feature>
<evidence type="ECO:0000256" key="5">
    <source>
        <dbReference type="ARBA" id="ARBA00022989"/>
    </source>
</evidence>
<keyword evidence="11" id="KW-1185">Reference proteome</keyword>
<feature type="transmembrane region" description="Helical" evidence="8">
    <location>
        <begin position="120"/>
        <end position="137"/>
    </location>
</feature>
<dbReference type="InterPro" id="IPR029058">
    <property type="entry name" value="AB_hydrolase_fold"/>
</dbReference>
<dbReference type="InterPro" id="IPR003663">
    <property type="entry name" value="Sugar/inositol_transpt"/>
</dbReference>
<feature type="transmembrane region" description="Helical" evidence="8">
    <location>
        <begin position="7"/>
        <end position="24"/>
    </location>
</feature>
<dbReference type="PANTHER" id="PTHR48022:SF43">
    <property type="entry name" value="QUINATE TRANSPORTER, PUTATIVE (AFU_ORTHOLOGUE AFUA_1G16230)-RELATED"/>
    <property type="match status" value="1"/>
</dbReference>
<dbReference type="InterPro" id="IPR050360">
    <property type="entry name" value="MFS_Sugar_Transporters"/>
</dbReference>
<dbReference type="Gene3D" id="3.40.50.1820">
    <property type="entry name" value="alpha/beta hydrolase"/>
    <property type="match status" value="1"/>
</dbReference>
<feature type="region of interest" description="Disordered" evidence="7">
    <location>
        <begin position="740"/>
        <end position="773"/>
    </location>
</feature>
<evidence type="ECO:0000256" key="4">
    <source>
        <dbReference type="ARBA" id="ARBA00022692"/>
    </source>
</evidence>